<keyword evidence="2" id="KW-0378">Hydrolase</keyword>
<organism evidence="5 6">
    <name type="scientific">Lentisphaera profundi</name>
    <dbReference type="NCBI Taxonomy" id="1658616"/>
    <lineage>
        <taxon>Bacteria</taxon>
        <taxon>Pseudomonadati</taxon>
        <taxon>Lentisphaerota</taxon>
        <taxon>Lentisphaeria</taxon>
        <taxon>Lentisphaerales</taxon>
        <taxon>Lentisphaeraceae</taxon>
        <taxon>Lentisphaera</taxon>
    </lineage>
</organism>
<dbReference type="InterPro" id="IPR050738">
    <property type="entry name" value="Sulfatase"/>
</dbReference>
<evidence type="ECO:0000313" key="5">
    <source>
        <dbReference type="EMBL" id="WDE96061.1"/>
    </source>
</evidence>
<dbReference type="Gene3D" id="3.40.720.10">
    <property type="entry name" value="Alkaline Phosphatase, subunit A"/>
    <property type="match status" value="1"/>
</dbReference>
<dbReference type="Proteomes" id="UP001214250">
    <property type="component" value="Chromosome 1"/>
</dbReference>
<dbReference type="RefSeq" id="WP_274150044.1">
    <property type="nucleotide sequence ID" value="NZ_CP117811.1"/>
</dbReference>
<dbReference type="PANTHER" id="PTHR42693">
    <property type="entry name" value="ARYLSULFATASE FAMILY MEMBER"/>
    <property type="match status" value="1"/>
</dbReference>
<accession>A0ABY7VQF6</accession>
<comment type="similarity">
    <text evidence="1">Belongs to the sulfatase family.</text>
</comment>
<dbReference type="InterPro" id="IPR017850">
    <property type="entry name" value="Alkaline_phosphatase_core_sf"/>
</dbReference>
<name>A0ABY7VQF6_9BACT</name>
<gene>
    <name evidence="5" type="ORF">PQO03_10085</name>
</gene>
<dbReference type="InterPro" id="IPR000917">
    <property type="entry name" value="Sulfatase_N"/>
</dbReference>
<protein>
    <submittedName>
        <fullName evidence="5">Sulfatase-like hydrolase/transferase</fullName>
    </submittedName>
</protein>
<proteinExistence type="inferred from homology"/>
<dbReference type="PANTHER" id="PTHR42693:SF53">
    <property type="entry name" value="ENDO-4-O-SULFATASE"/>
    <property type="match status" value="1"/>
</dbReference>
<reference evidence="5 6" key="1">
    <citation type="submission" date="2023-02" db="EMBL/GenBank/DDBJ databases">
        <title>Genome sequence of Lentisphaera profundi SAORIC-696.</title>
        <authorList>
            <person name="Kim e."/>
            <person name="Cho J.-C."/>
            <person name="Choi A."/>
            <person name="Kang I."/>
        </authorList>
    </citation>
    <scope>NUCLEOTIDE SEQUENCE [LARGE SCALE GENOMIC DNA]</scope>
    <source>
        <strain evidence="5 6">SAORIC-696</strain>
    </source>
</reference>
<feature type="chain" id="PRO_5047037770" evidence="3">
    <location>
        <begin position="22"/>
        <end position="123"/>
    </location>
</feature>
<dbReference type="EMBL" id="CP117811">
    <property type="protein sequence ID" value="WDE96061.1"/>
    <property type="molecule type" value="Genomic_DNA"/>
</dbReference>
<evidence type="ECO:0000256" key="3">
    <source>
        <dbReference type="SAM" id="SignalP"/>
    </source>
</evidence>
<feature type="signal peptide" evidence="3">
    <location>
        <begin position="1"/>
        <end position="21"/>
    </location>
</feature>
<evidence type="ECO:0000256" key="2">
    <source>
        <dbReference type="ARBA" id="ARBA00022801"/>
    </source>
</evidence>
<keyword evidence="3" id="KW-0732">Signal</keyword>
<dbReference type="SUPFAM" id="SSF53649">
    <property type="entry name" value="Alkaline phosphatase-like"/>
    <property type="match status" value="1"/>
</dbReference>
<evidence type="ECO:0000259" key="4">
    <source>
        <dbReference type="Pfam" id="PF00884"/>
    </source>
</evidence>
<feature type="domain" description="Sulfatase N-terminal" evidence="4">
    <location>
        <begin position="26"/>
        <end position="117"/>
    </location>
</feature>
<keyword evidence="6" id="KW-1185">Reference proteome</keyword>
<evidence type="ECO:0000256" key="1">
    <source>
        <dbReference type="ARBA" id="ARBA00008779"/>
    </source>
</evidence>
<evidence type="ECO:0000313" key="6">
    <source>
        <dbReference type="Proteomes" id="UP001214250"/>
    </source>
</evidence>
<sequence>MGKLMTAVSMIFYIGLTHLSAAESLPNFVIIYTDDQGYQDLGCYGSPNIDKMASEGMKFTSFYAQTVCGPSRASLLTGSYPMRIERHSGDNEKAPHPAMSLNEITIPEILKPLGYKTEDMGTG</sequence>
<dbReference type="Pfam" id="PF00884">
    <property type="entry name" value="Sulfatase"/>
    <property type="match status" value="1"/>
</dbReference>